<reference evidence="2 3" key="1">
    <citation type="submission" date="2017-04" db="EMBL/GenBank/DDBJ databases">
        <title>Presence of VIM-2 positive Pseudomonas species in chickens and their surrounding environment.</title>
        <authorList>
            <person name="Zhang R."/>
        </authorList>
    </citation>
    <scope>NUCLEOTIDE SEQUENCE [LARGE SCALE GENOMIC DNA]</scope>
    <source>
        <strain evidence="2 3">DZ-C18</strain>
    </source>
</reference>
<dbReference type="EMBL" id="NBWC01000044">
    <property type="protein sequence ID" value="ORL59869.1"/>
    <property type="molecule type" value="Genomic_DNA"/>
</dbReference>
<gene>
    <name evidence="2" type="ORF">B7H17_23735</name>
</gene>
<keyword evidence="1" id="KW-0472">Membrane</keyword>
<sequence>MSKFICNMLNIRNSVTSTVFSLKRKLMRPVDRLRLVLVFVFFASTITSERPMKHWLVKPTYVAVLLAKYAKWVISGFSLYVYFFHGIQSPLWLTAAGVVTGEVLSVAIAAAEMEMKHYGYLNS</sequence>
<organism evidence="2 3">
    <name type="scientific">Pseudomonas putida</name>
    <name type="common">Arthrobacter siderocapsulatus</name>
    <dbReference type="NCBI Taxonomy" id="303"/>
    <lineage>
        <taxon>Bacteria</taxon>
        <taxon>Pseudomonadati</taxon>
        <taxon>Pseudomonadota</taxon>
        <taxon>Gammaproteobacteria</taxon>
        <taxon>Pseudomonadales</taxon>
        <taxon>Pseudomonadaceae</taxon>
        <taxon>Pseudomonas</taxon>
    </lineage>
</organism>
<dbReference type="Proteomes" id="UP000193675">
    <property type="component" value="Unassembled WGS sequence"/>
</dbReference>
<dbReference type="AlphaFoldDB" id="A0A1X0ZNP8"/>
<keyword evidence="1" id="KW-1133">Transmembrane helix</keyword>
<comment type="caution">
    <text evidence="2">The sequence shown here is derived from an EMBL/GenBank/DDBJ whole genome shotgun (WGS) entry which is preliminary data.</text>
</comment>
<proteinExistence type="predicted"/>
<evidence type="ECO:0000313" key="2">
    <source>
        <dbReference type="EMBL" id="ORL59869.1"/>
    </source>
</evidence>
<name>A0A1X0ZNP8_PSEPU</name>
<keyword evidence="1" id="KW-0812">Transmembrane</keyword>
<feature type="transmembrane region" description="Helical" evidence="1">
    <location>
        <begin position="64"/>
        <end position="84"/>
    </location>
</feature>
<protein>
    <submittedName>
        <fullName evidence="2">Uncharacterized protein</fullName>
    </submittedName>
</protein>
<evidence type="ECO:0000256" key="1">
    <source>
        <dbReference type="SAM" id="Phobius"/>
    </source>
</evidence>
<feature type="transmembrane region" description="Helical" evidence="1">
    <location>
        <begin position="91"/>
        <end position="111"/>
    </location>
</feature>
<evidence type="ECO:0000313" key="3">
    <source>
        <dbReference type="Proteomes" id="UP000193675"/>
    </source>
</evidence>
<accession>A0A1X0ZNP8</accession>
<dbReference type="RefSeq" id="WP_084859020.1">
    <property type="nucleotide sequence ID" value="NZ_NBWC01000044.1"/>
</dbReference>